<proteinExistence type="inferred from homology"/>
<dbReference type="Gene3D" id="1.10.1370.40">
    <property type="match status" value="1"/>
</dbReference>
<dbReference type="CDD" id="cd06456">
    <property type="entry name" value="M3A_DCP"/>
    <property type="match status" value="1"/>
</dbReference>
<dbReference type="Pfam" id="PF01432">
    <property type="entry name" value="Peptidase_M3"/>
    <property type="match status" value="1"/>
</dbReference>
<evidence type="ECO:0000256" key="1">
    <source>
        <dbReference type="ARBA" id="ARBA00006040"/>
    </source>
</evidence>
<dbReference type="InterPro" id="IPR024077">
    <property type="entry name" value="Neurolysin/TOP_dom2"/>
</dbReference>
<gene>
    <name evidence="12" type="ORF">QRD43_09115</name>
</gene>
<evidence type="ECO:0000259" key="10">
    <source>
        <dbReference type="Pfam" id="PF01432"/>
    </source>
</evidence>
<evidence type="ECO:0000313" key="13">
    <source>
        <dbReference type="Proteomes" id="UP001238603"/>
    </source>
</evidence>
<dbReference type="InterPro" id="IPR001567">
    <property type="entry name" value="Pept_M3A_M3B_dom"/>
</dbReference>
<feature type="domain" description="Oligopeptidase A N-terminal" evidence="11">
    <location>
        <begin position="48"/>
        <end position="148"/>
    </location>
</feature>
<evidence type="ECO:0000256" key="5">
    <source>
        <dbReference type="ARBA" id="ARBA00022833"/>
    </source>
</evidence>
<evidence type="ECO:0000256" key="2">
    <source>
        <dbReference type="ARBA" id="ARBA00022670"/>
    </source>
</evidence>
<accession>A0ABT7LGS7</accession>
<dbReference type="InterPro" id="IPR045666">
    <property type="entry name" value="OpdA_N"/>
</dbReference>
<organism evidence="12 13">
    <name type="scientific">Roseateles subflavus</name>
    <dbReference type="NCBI Taxonomy" id="3053353"/>
    <lineage>
        <taxon>Bacteria</taxon>
        <taxon>Pseudomonadati</taxon>
        <taxon>Pseudomonadota</taxon>
        <taxon>Betaproteobacteria</taxon>
        <taxon>Burkholderiales</taxon>
        <taxon>Sphaerotilaceae</taxon>
        <taxon>Roseateles</taxon>
    </lineage>
</organism>
<comment type="catalytic activity">
    <reaction evidence="7">
        <text>Hydrolysis of oligopeptides, with broad specificity. Gly or Ala commonly occur as P1 or P1' residues, but more distant residues are also important, as is shown by the fact that Z-Gly-Pro-Gly-|-Gly-Pro-Ala is cleaved, but not Z-(Gly)(5).</text>
        <dbReference type="EC" id="3.4.24.70"/>
    </reaction>
</comment>
<dbReference type="GO" id="GO:0016787">
    <property type="term" value="F:hydrolase activity"/>
    <property type="evidence" value="ECO:0007669"/>
    <property type="project" value="UniProtKB-KW"/>
</dbReference>
<comment type="cofactor">
    <cofactor evidence="9">
        <name>Zn(2+)</name>
        <dbReference type="ChEBI" id="CHEBI:29105"/>
    </cofactor>
    <text evidence="9">Binds 1 zinc ion.</text>
</comment>
<dbReference type="Gene3D" id="3.40.390.10">
    <property type="entry name" value="Collagenase (Catalytic Domain)"/>
    <property type="match status" value="1"/>
</dbReference>
<keyword evidence="2 9" id="KW-0645">Protease</keyword>
<evidence type="ECO:0000259" key="11">
    <source>
        <dbReference type="Pfam" id="PF19310"/>
    </source>
</evidence>
<sequence length="681" mass="76238">MNNPLLSTAPLPAFASIRPEHIQPAITELLAGARQAQADATAPTTPADFDTLERLLSTATERLSVAWGAVSHLNAVANTPALREAYNAMLPAVTEFYTGLGADETLFAKYKAIQQTQGATLNAARQQALRHWIRDFVLSGADLQGEAKTRFAAIQERAAELGQAFSEHVMDATDGWTHYATPEEMQGVPDDVRTQTAQAAEADGKPGLHKITLHFPCYLPVMQYASHRPLRERVYRAYVTRASELGDKPEWDNSALMQEMLALHQEEARLLGYANYAEVSLVPKMAESPAQVMTFLRELAAKARPHAQRDLDALRAFAREQLAAEFPDGELKAWDQAYVSEKLKMARYAFSDQEVKQYLTLPRVLEGLFSILERVFGVRLVADTAEVWHESVRFYRLERQGAVIGQVYLDLYARTGKRPGAWMDEVRGRWRRPEGMLQLPVAHLVCNFASPVGDKPALLTHDDVTTLFHEVGHGLHHLLTQVEEAGVSGISGVEWDAVELPSQFMENFCWEWEVLQQLSRHVDTGEPLPRSLYDKMVAAKNYQAGLQTLRQIEFALFDMRLHAEPGSEQRIQQVLDEVRAEVSVNPPPAFNRFQHSFSHIFAGGYSAGYYSYKWAEVLSADAWSAFEEEGVFNPAVGRRYLENILEVGGSRDAMDNFKAFRGREPSIEALLRHQGMATEAA</sequence>
<evidence type="ECO:0000256" key="9">
    <source>
        <dbReference type="RuleBase" id="RU003435"/>
    </source>
</evidence>
<name>A0ABT7LGS7_9BURK</name>
<evidence type="ECO:0000256" key="8">
    <source>
        <dbReference type="ARBA" id="ARBA00026100"/>
    </source>
</evidence>
<keyword evidence="6 9" id="KW-0482">Metalloprotease</keyword>
<dbReference type="Proteomes" id="UP001238603">
    <property type="component" value="Unassembled WGS sequence"/>
</dbReference>
<evidence type="ECO:0000256" key="7">
    <source>
        <dbReference type="ARBA" id="ARBA00024603"/>
    </source>
</evidence>
<keyword evidence="13" id="KW-1185">Reference proteome</keyword>
<keyword evidence="4 9" id="KW-0378">Hydrolase</keyword>
<dbReference type="EMBL" id="JASVDS010000002">
    <property type="protein sequence ID" value="MDL5032068.1"/>
    <property type="molecule type" value="Genomic_DNA"/>
</dbReference>
<comment type="caution">
    <text evidence="12">The sequence shown here is derived from an EMBL/GenBank/DDBJ whole genome shotgun (WGS) entry which is preliminary data.</text>
</comment>
<evidence type="ECO:0000256" key="4">
    <source>
        <dbReference type="ARBA" id="ARBA00022801"/>
    </source>
</evidence>
<reference evidence="12 13" key="1">
    <citation type="submission" date="2023-06" db="EMBL/GenBank/DDBJ databases">
        <title>Pelomonas sp. APW6 16S ribosomal RNA gene genome sequencing and assembly.</title>
        <authorList>
            <person name="Woo H."/>
        </authorList>
    </citation>
    <scope>NUCLEOTIDE SEQUENCE [LARGE SCALE GENOMIC DNA]</scope>
    <source>
        <strain evidence="12 13">APW6</strain>
    </source>
</reference>
<dbReference type="PANTHER" id="PTHR11804">
    <property type="entry name" value="PROTEASE M3 THIMET OLIGOPEPTIDASE-RELATED"/>
    <property type="match status" value="1"/>
</dbReference>
<keyword evidence="5 9" id="KW-0862">Zinc</keyword>
<dbReference type="RefSeq" id="WP_285982169.1">
    <property type="nucleotide sequence ID" value="NZ_JASVDS010000002.1"/>
</dbReference>
<dbReference type="Gene3D" id="1.10.1370.10">
    <property type="entry name" value="Neurolysin, domain 3"/>
    <property type="match status" value="1"/>
</dbReference>
<dbReference type="InterPro" id="IPR045090">
    <property type="entry name" value="Pept_M3A_M3B"/>
</dbReference>
<comment type="similarity">
    <text evidence="1 9">Belongs to the peptidase M3 family.</text>
</comment>
<evidence type="ECO:0000256" key="6">
    <source>
        <dbReference type="ARBA" id="ARBA00023049"/>
    </source>
</evidence>
<evidence type="ECO:0000256" key="3">
    <source>
        <dbReference type="ARBA" id="ARBA00022723"/>
    </source>
</evidence>
<dbReference type="InterPro" id="IPR034005">
    <property type="entry name" value="M3A_DCP"/>
</dbReference>
<dbReference type="Pfam" id="PF19310">
    <property type="entry name" value="TOP_N"/>
    <property type="match status" value="1"/>
</dbReference>
<evidence type="ECO:0000313" key="12">
    <source>
        <dbReference type="EMBL" id="MDL5032068.1"/>
    </source>
</evidence>
<dbReference type="SUPFAM" id="SSF55486">
    <property type="entry name" value="Metalloproteases ('zincins'), catalytic domain"/>
    <property type="match status" value="1"/>
</dbReference>
<dbReference type="EC" id="3.4.24.70" evidence="8"/>
<feature type="domain" description="Peptidase M3A/M3B catalytic" evidence="10">
    <location>
        <begin position="221"/>
        <end position="675"/>
    </location>
</feature>
<protein>
    <recommendedName>
        <fullName evidence="8">oligopeptidase A</fullName>
        <ecNumber evidence="8">3.4.24.70</ecNumber>
    </recommendedName>
</protein>
<dbReference type="InterPro" id="IPR024079">
    <property type="entry name" value="MetalloPept_cat_dom_sf"/>
</dbReference>
<dbReference type="PANTHER" id="PTHR11804:SF84">
    <property type="entry name" value="SACCHAROLYSIN"/>
    <property type="match status" value="1"/>
</dbReference>
<keyword evidence="3 9" id="KW-0479">Metal-binding</keyword>